<dbReference type="Proteomes" id="UP000516260">
    <property type="component" value="Chromosome 15"/>
</dbReference>
<gene>
    <name evidence="1" type="ORF">fugu_014285</name>
</gene>
<dbReference type="Pfam" id="PF15112">
    <property type="entry name" value="DUF4559"/>
    <property type="match status" value="1"/>
</dbReference>
<proteinExistence type="predicted"/>
<organism evidence="1 2">
    <name type="scientific">Takifugu bimaculatus</name>
    <dbReference type="NCBI Taxonomy" id="433685"/>
    <lineage>
        <taxon>Eukaryota</taxon>
        <taxon>Metazoa</taxon>
        <taxon>Chordata</taxon>
        <taxon>Craniata</taxon>
        <taxon>Vertebrata</taxon>
        <taxon>Euteleostomi</taxon>
        <taxon>Actinopterygii</taxon>
        <taxon>Neopterygii</taxon>
        <taxon>Teleostei</taxon>
        <taxon>Neoteleostei</taxon>
        <taxon>Acanthomorphata</taxon>
        <taxon>Eupercaria</taxon>
        <taxon>Tetraodontiformes</taxon>
        <taxon>Tetradontoidea</taxon>
        <taxon>Tetraodontidae</taxon>
        <taxon>Takifugu</taxon>
    </lineage>
</organism>
<sequence>MFGKETARFNSREYINWLKASYCLKLLKDGLLPFITLQMKGFHADLLSRNCRLKEPCKNFCRTRGTTLCSPCWTCEEWKKTILRHHRQKNVTLNWGNCSPPQWRTAYWELAKAYMPRGYSEVKTVEQCDASALLNLINSCDCFLSVDVDYVREVVHHRNKLMHSAEFSAEDEWMTRYRRSLRNLAQQFSHVPEMENAGQQMEKVMNATFSVYVTDGEQSDSASELEVGVELISQWETEFLQERLQEVLRAAADGDRDDSETQGGECLKTLASFLHANADLSQTFSAELQAISSMEAEGSQEGNATKKLRTV</sequence>
<keyword evidence="2" id="KW-1185">Reference proteome</keyword>
<dbReference type="InterPro" id="IPR027897">
    <property type="entry name" value="DUF4559"/>
</dbReference>
<dbReference type="EMBL" id="SWLE01000007">
    <property type="protein sequence ID" value="TNM98039.1"/>
    <property type="molecule type" value="Genomic_DNA"/>
</dbReference>
<dbReference type="AlphaFoldDB" id="A0A4Z2C0T3"/>
<dbReference type="PANTHER" id="PTHR35083">
    <property type="entry name" value="RGD1565685 PROTEIN"/>
    <property type="match status" value="1"/>
</dbReference>
<accession>A0A4Z2C0T3</accession>
<reference evidence="1 2" key="1">
    <citation type="submission" date="2019-04" db="EMBL/GenBank/DDBJ databases">
        <title>The sequence and de novo assembly of Takifugu bimaculatus genome using PacBio and Hi-C technologies.</title>
        <authorList>
            <person name="Xu P."/>
            <person name="Liu B."/>
            <person name="Zhou Z."/>
        </authorList>
    </citation>
    <scope>NUCLEOTIDE SEQUENCE [LARGE SCALE GENOMIC DNA]</scope>
    <source>
        <strain evidence="1">TB-2018</strain>
        <tissue evidence="1">Muscle</tissue>
    </source>
</reference>
<protein>
    <submittedName>
        <fullName evidence="1">Uncharacterized protein</fullName>
    </submittedName>
</protein>
<name>A0A4Z2C0T3_9TELE</name>
<dbReference type="PANTHER" id="PTHR35083:SF2">
    <property type="entry name" value="CHROMOSOME 17 CXORF38 HOMOLOG"/>
    <property type="match status" value="1"/>
</dbReference>
<comment type="caution">
    <text evidence="1">The sequence shown here is derived from an EMBL/GenBank/DDBJ whole genome shotgun (WGS) entry which is preliminary data.</text>
</comment>
<evidence type="ECO:0000313" key="2">
    <source>
        <dbReference type="Proteomes" id="UP000516260"/>
    </source>
</evidence>
<evidence type="ECO:0000313" key="1">
    <source>
        <dbReference type="EMBL" id="TNM98039.1"/>
    </source>
</evidence>